<feature type="compositionally biased region" description="Acidic residues" evidence="4">
    <location>
        <begin position="149"/>
        <end position="163"/>
    </location>
</feature>
<evidence type="ECO:0000313" key="5">
    <source>
        <dbReference type="EMBL" id="KZF25954.1"/>
    </source>
</evidence>
<dbReference type="GO" id="GO:0007017">
    <property type="term" value="P:microtubule-based process"/>
    <property type="evidence" value="ECO:0007669"/>
    <property type="project" value="InterPro"/>
</dbReference>
<gene>
    <name evidence="5" type="ORF">L228DRAFT_242342</name>
</gene>
<evidence type="ECO:0008006" key="7">
    <source>
        <dbReference type="Google" id="ProtNLM"/>
    </source>
</evidence>
<reference evidence="5 6" key="1">
    <citation type="journal article" date="2016" name="Fungal Biol.">
        <title>The genome of Xylona heveae provides a window into fungal endophytism.</title>
        <authorList>
            <person name="Gazis R."/>
            <person name="Kuo A."/>
            <person name="Riley R."/>
            <person name="LaButti K."/>
            <person name="Lipzen A."/>
            <person name="Lin J."/>
            <person name="Amirebrahimi M."/>
            <person name="Hesse C.N."/>
            <person name="Spatafora J.W."/>
            <person name="Henrissat B."/>
            <person name="Hainaut M."/>
            <person name="Grigoriev I.V."/>
            <person name="Hibbett D.S."/>
        </authorList>
    </citation>
    <scope>NUCLEOTIDE SEQUENCE [LARGE SCALE GENOMIC DNA]</scope>
    <source>
        <strain evidence="5 6">TC161</strain>
    </source>
</reference>
<feature type="compositionally biased region" description="Low complexity" evidence="4">
    <location>
        <begin position="325"/>
        <end position="336"/>
    </location>
</feature>
<feature type="compositionally biased region" description="Basic residues" evidence="4">
    <location>
        <begin position="85"/>
        <end position="95"/>
    </location>
</feature>
<dbReference type="Pfam" id="PF04912">
    <property type="entry name" value="Dynamitin"/>
    <property type="match status" value="1"/>
</dbReference>
<dbReference type="GO" id="GO:0005869">
    <property type="term" value="C:dynactin complex"/>
    <property type="evidence" value="ECO:0007669"/>
    <property type="project" value="InterPro"/>
</dbReference>
<dbReference type="OrthoDB" id="4977at2759"/>
<keyword evidence="3" id="KW-0175">Coiled coil</keyword>
<name>A0A165JA02_XYLHT</name>
<evidence type="ECO:0000256" key="4">
    <source>
        <dbReference type="SAM" id="MobiDB-lite"/>
    </source>
</evidence>
<dbReference type="GeneID" id="28896554"/>
<feature type="region of interest" description="Disordered" evidence="4">
    <location>
        <begin position="1"/>
        <end position="49"/>
    </location>
</feature>
<feature type="compositionally biased region" description="Polar residues" evidence="4">
    <location>
        <begin position="27"/>
        <end position="36"/>
    </location>
</feature>
<evidence type="ECO:0000256" key="1">
    <source>
        <dbReference type="ARBA" id="ARBA00004496"/>
    </source>
</evidence>
<dbReference type="InParanoid" id="A0A165JA02"/>
<feature type="region of interest" description="Disordered" evidence="4">
    <location>
        <begin position="325"/>
        <end position="363"/>
    </location>
</feature>
<dbReference type="Proteomes" id="UP000076632">
    <property type="component" value="Unassembled WGS sequence"/>
</dbReference>
<proteinExistence type="predicted"/>
<feature type="coiled-coil region" evidence="3">
    <location>
        <begin position="285"/>
        <end position="312"/>
    </location>
</feature>
<dbReference type="InterPro" id="IPR028133">
    <property type="entry name" value="Dynamitin"/>
</dbReference>
<dbReference type="GO" id="GO:0005737">
    <property type="term" value="C:cytoplasm"/>
    <property type="evidence" value="ECO:0007669"/>
    <property type="project" value="UniProtKB-SubCell"/>
</dbReference>
<accession>A0A165JA02</accession>
<evidence type="ECO:0000313" key="6">
    <source>
        <dbReference type="Proteomes" id="UP000076632"/>
    </source>
</evidence>
<dbReference type="OMA" id="SDMDIQP"/>
<keyword evidence="2" id="KW-0963">Cytoplasm</keyword>
<feature type="compositionally biased region" description="Basic and acidic residues" evidence="4">
    <location>
        <begin position="116"/>
        <end position="134"/>
    </location>
</feature>
<organism evidence="5 6">
    <name type="scientific">Xylona heveae (strain CBS 132557 / TC161)</name>
    <dbReference type="NCBI Taxonomy" id="1328760"/>
    <lineage>
        <taxon>Eukaryota</taxon>
        <taxon>Fungi</taxon>
        <taxon>Dikarya</taxon>
        <taxon>Ascomycota</taxon>
        <taxon>Pezizomycotina</taxon>
        <taxon>Xylonomycetes</taxon>
        <taxon>Xylonales</taxon>
        <taxon>Xylonaceae</taxon>
        <taxon>Xylona</taxon>
    </lineage>
</organism>
<sequence length="472" mass="50982">MALSRKYAGLPDLDLAPDVYETPALTEGSTHPTSDTARSDSDSGDEAEAIDRARLRLDNARLQFEPARIDARDVDFSDRIALKRKSYRASSRRQRGGPDGGDDDDDDAYSDEEESLERKLARLRREVEEVRLDMQNKQAEQVGEKEISAEDEGPSQDSPEQDINELCNILDDLEATGRNGGKSIGPEARLLQALKSRIPSADAALAREPPPAPAAPTDPTLERTHALTRVADFETRLAALEQALGLATSLTGGVDDPFNSPPVLPTLDRLDRQLSALLQSSPASLEAVSRRVRDLARDAEKLEELTKRANTSSAAASAATFSGYSASEEQLPSSSSTQHDAAPLAGYTGGEEDATAAASSSPSKFASEQVAKINALYGTLPSIQSMAPVLPSLLNRLRSLQVIHERAGSAVSDLDELERSQADMQTDLKKWAEGLDRIEEAMFKAETTTGGNVEVVEGWVRGLEERMKCLGV</sequence>
<comment type="subcellular location">
    <subcellularLocation>
        <location evidence="1">Cytoplasm</location>
    </subcellularLocation>
</comment>
<keyword evidence="6" id="KW-1185">Reference proteome</keyword>
<protein>
    <recommendedName>
        <fullName evidence="7">Dynactin subunit</fullName>
    </recommendedName>
</protein>
<feature type="region of interest" description="Disordered" evidence="4">
    <location>
        <begin position="85"/>
        <end position="163"/>
    </location>
</feature>
<evidence type="ECO:0000256" key="3">
    <source>
        <dbReference type="SAM" id="Coils"/>
    </source>
</evidence>
<dbReference type="EMBL" id="KV407454">
    <property type="protein sequence ID" value="KZF25954.1"/>
    <property type="molecule type" value="Genomic_DNA"/>
</dbReference>
<dbReference type="RefSeq" id="XP_018191509.1">
    <property type="nucleotide sequence ID" value="XM_018331417.1"/>
</dbReference>
<dbReference type="AlphaFoldDB" id="A0A165JA02"/>
<dbReference type="STRING" id="1328760.A0A165JA02"/>
<dbReference type="PANTHER" id="PTHR15346">
    <property type="entry name" value="DYNACTIN SUBUNIT"/>
    <property type="match status" value="1"/>
</dbReference>
<evidence type="ECO:0000256" key="2">
    <source>
        <dbReference type="ARBA" id="ARBA00022490"/>
    </source>
</evidence>
<feature type="compositionally biased region" description="Acidic residues" evidence="4">
    <location>
        <begin position="100"/>
        <end position="115"/>
    </location>
</feature>